<organism evidence="1 2">
    <name type="scientific">Candidatus Bacteroides merdipullorum</name>
    <dbReference type="NCBI Taxonomy" id="2838474"/>
    <lineage>
        <taxon>Bacteria</taxon>
        <taxon>Pseudomonadati</taxon>
        <taxon>Bacteroidota</taxon>
        <taxon>Bacteroidia</taxon>
        <taxon>Bacteroidales</taxon>
        <taxon>Bacteroidaceae</taxon>
        <taxon>Bacteroides</taxon>
    </lineage>
</organism>
<dbReference type="AlphaFoldDB" id="A0A9D2A5B2"/>
<reference evidence="1" key="2">
    <citation type="submission" date="2021-04" db="EMBL/GenBank/DDBJ databases">
        <authorList>
            <person name="Gilroy R."/>
        </authorList>
    </citation>
    <scope>NUCLEOTIDE SEQUENCE</scope>
    <source>
        <strain evidence="1">ChiHjej12B11-24981</strain>
    </source>
</reference>
<sequence length="73" mass="8758">MTEETRFLIDSLVEQLALMAMDEYKLPMPKALELVYNSQLYDKIMDLETGLYYQSARYNYELLRHEVRYGKIV</sequence>
<dbReference type="Proteomes" id="UP000824023">
    <property type="component" value="Unassembled WGS sequence"/>
</dbReference>
<gene>
    <name evidence="1" type="ORF">H9819_08100</name>
</gene>
<reference evidence="1" key="1">
    <citation type="journal article" date="2021" name="PeerJ">
        <title>Extensive microbial diversity within the chicken gut microbiome revealed by metagenomics and culture.</title>
        <authorList>
            <person name="Gilroy R."/>
            <person name="Ravi A."/>
            <person name="Getino M."/>
            <person name="Pursley I."/>
            <person name="Horton D.L."/>
            <person name="Alikhan N.F."/>
            <person name="Baker D."/>
            <person name="Gharbi K."/>
            <person name="Hall N."/>
            <person name="Watson M."/>
            <person name="Adriaenssens E.M."/>
            <person name="Foster-Nyarko E."/>
            <person name="Jarju S."/>
            <person name="Secka A."/>
            <person name="Antonio M."/>
            <person name="Oren A."/>
            <person name="Chaudhuri R.R."/>
            <person name="La Ragione R."/>
            <person name="Hildebrand F."/>
            <person name="Pallen M.J."/>
        </authorList>
    </citation>
    <scope>NUCLEOTIDE SEQUENCE</scope>
    <source>
        <strain evidence="1">ChiHjej12B11-24981</strain>
    </source>
</reference>
<accession>A0A9D2A5B2</accession>
<evidence type="ECO:0000313" key="1">
    <source>
        <dbReference type="EMBL" id="HIZ02193.1"/>
    </source>
</evidence>
<dbReference type="EMBL" id="DXCK01000111">
    <property type="protein sequence ID" value="HIZ02193.1"/>
    <property type="molecule type" value="Genomic_DNA"/>
</dbReference>
<name>A0A9D2A5B2_9BACE</name>
<evidence type="ECO:0000313" key="2">
    <source>
        <dbReference type="Proteomes" id="UP000824023"/>
    </source>
</evidence>
<comment type="caution">
    <text evidence="1">The sequence shown here is derived from an EMBL/GenBank/DDBJ whole genome shotgun (WGS) entry which is preliminary data.</text>
</comment>
<proteinExistence type="predicted"/>
<protein>
    <submittedName>
        <fullName evidence="1">Uncharacterized protein</fullName>
    </submittedName>
</protein>